<feature type="domain" description="Organic solvent tolerance-like N-terminal" evidence="2">
    <location>
        <begin position="47"/>
        <end position="182"/>
    </location>
</feature>
<organism evidence="3 4">
    <name type="scientific">Negadavirga shengliensis</name>
    <dbReference type="NCBI Taxonomy" id="1389218"/>
    <lineage>
        <taxon>Bacteria</taxon>
        <taxon>Pseudomonadati</taxon>
        <taxon>Bacteroidota</taxon>
        <taxon>Cytophagia</taxon>
        <taxon>Cytophagales</taxon>
        <taxon>Cyclobacteriaceae</taxon>
        <taxon>Negadavirga</taxon>
    </lineage>
</organism>
<evidence type="ECO:0000259" key="2">
    <source>
        <dbReference type="Pfam" id="PF13100"/>
    </source>
</evidence>
<proteinExistence type="predicted"/>
<dbReference type="InterPro" id="IPR005653">
    <property type="entry name" value="OstA-like_N"/>
</dbReference>
<evidence type="ECO:0000256" key="1">
    <source>
        <dbReference type="ARBA" id="ARBA00022729"/>
    </source>
</evidence>
<dbReference type="InterPro" id="IPR052037">
    <property type="entry name" value="LPS_export_LptA"/>
</dbReference>
<keyword evidence="4" id="KW-1185">Reference proteome</keyword>
<protein>
    <submittedName>
        <fullName evidence="3">OstA-like protein</fullName>
    </submittedName>
</protein>
<gene>
    <name evidence="3" type="ORF">ACFPFU_00405</name>
</gene>
<dbReference type="Proteomes" id="UP001595818">
    <property type="component" value="Unassembled WGS sequence"/>
</dbReference>
<reference evidence="4" key="1">
    <citation type="journal article" date="2019" name="Int. J. Syst. Evol. Microbiol.">
        <title>The Global Catalogue of Microorganisms (GCM) 10K type strain sequencing project: providing services to taxonomists for standard genome sequencing and annotation.</title>
        <authorList>
            <consortium name="The Broad Institute Genomics Platform"/>
            <consortium name="The Broad Institute Genome Sequencing Center for Infectious Disease"/>
            <person name="Wu L."/>
            <person name="Ma J."/>
        </authorList>
    </citation>
    <scope>NUCLEOTIDE SEQUENCE [LARGE SCALE GENOMIC DNA]</scope>
    <source>
        <strain evidence="4">CGMCC 4.7466</strain>
    </source>
</reference>
<keyword evidence="1" id="KW-0732">Signal</keyword>
<dbReference type="RefSeq" id="WP_377060402.1">
    <property type="nucleotide sequence ID" value="NZ_JBHSJJ010000001.1"/>
</dbReference>
<evidence type="ECO:0000313" key="3">
    <source>
        <dbReference type="EMBL" id="MFC4870129.1"/>
    </source>
</evidence>
<evidence type="ECO:0000313" key="4">
    <source>
        <dbReference type="Proteomes" id="UP001595818"/>
    </source>
</evidence>
<sequence length="538" mass="62473">MIKVTPIFIPLYFWLICSPLLAQSAQNQDNRLEILQAESLLGGKGFDRLIDDVIMKHQNSLIYCDSAHFYGQKNLAKLFGRVKIVDQEDPVTVTSFYAEYNGNTQIAKLRNDVVFVNKETTLYTDFLDYNRENGEANYFNSGKVVDSTNVLTSEKGLYQTQIEKITFTEQVVLENPDYTLKSNVLYYFTIPKTAETEGITNIQSKEGNKLNARRGSFYDTENKLFRFYDGDVETETSKVYGEILFYDELAQYYEAIENVSIYHKERDVEVFGEEGKYWEDKQFSKVYGNALVRRYFELDTLYMIADTLITQDSEDPENRYMLAFPDMRMIKSELAGRSDSMAYRYADSTIYLFGDPVLWNNASQITADSINFLIVNQEIDRTYLKDNAFAITKDTLSNFNQIKGRKMTGFFVEGQMSKLDVEGNGESLYFALENDTTFKGLNKLLCGRIIMHFSEGRATKISHSIKPEASFTPPHMIKDDQQRLKGFVWREEERPTMLTINDWRTPKKREEDEFNFFDIPDVSLPYPDEDQIKNELEK</sequence>
<comment type="caution">
    <text evidence="3">The sequence shown here is derived from an EMBL/GenBank/DDBJ whole genome shotgun (WGS) entry which is preliminary data.</text>
</comment>
<name>A0ABV9SV23_9BACT</name>
<accession>A0ABV9SV23</accession>
<dbReference type="PANTHER" id="PTHR36504:SF1">
    <property type="entry name" value="LIPOPOLYSACCHARIDE EXPORT SYSTEM PROTEIN LPTA"/>
    <property type="match status" value="1"/>
</dbReference>
<dbReference type="PANTHER" id="PTHR36504">
    <property type="entry name" value="LIPOPOLYSACCHARIDE EXPORT SYSTEM PROTEIN LPTA"/>
    <property type="match status" value="1"/>
</dbReference>
<dbReference type="Gene3D" id="2.60.450.10">
    <property type="entry name" value="Lipopolysaccharide (LPS) transport protein A like domain"/>
    <property type="match status" value="2"/>
</dbReference>
<dbReference type="EMBL" id="JBHSJJ010000001">
    <property type="protein sequence ID" value="MFC4870129.1"/>
    <property type="molecule type" value="Genomic_DNA"/>
</dbReference>
<dbReference type="Pfam" id="PF13100">
    <property type="entry name" value="OstA_2"/>
    <property type="match status" value="1"/>
</dbReference>